<evidence type="ECO:0000313" key="4">
    <source>
        <dbReference type="Proteomes" id="UP000186309"/>
    </source>
</evidence>
<dbReference type="OrthoDB" id="2826359at2"/>
<dbReference type="InterPro" id="IPR003010">
    <property type="entry name" value="C-N_Hydrolase"/>
</dbReference>
<dbReference type="PANTHER" id="PTHR43674:SF16">
    <property type="entry name" value="CARBON-NITROGEN FAMILY, PUTATIVE (AFU_ORTHOLOGUE AFUA_5G02350)-RELATED"/>
    <property type="match status" value="1"/>
</dbReference>
<gene>
    <name evidence="3" type="primary">ramA_2</name>
    <name evidence="3" type="ORF">BSF38_01548</name>
</gene>
<sequence length="294" mass="31902">MLNNVRVAAVAVDTQPGRVAENLEKISAWTGKAASAGAQLVLFQELSLSGFIPNHPTQNHDAWLREALQFGRETAERLDGRAVRQLSKLAAEHDVLVSAGLLEDAGNVLHNTQVLVDRTGLLGHWRKMHVPMYETPFYNGGGAPDVVETPLGRIGANICFDVLIPESTRLLAVKNVEIVLFPFASDPPPVTPQGWAEWAGTALRSRCAENGVYGVACNYVGAVTCASVSQFFPGGGMAVDPRGRIFGDWTASTGEPGMMVVDLSAELLRQARAEPEYLYRFRRPELYGSLTSTR</sequence>
<protein>
    <submittedName>
        <fullName evidence="3">(R)-stereoselective amidase</fullName>
        <ecNumber evidence="3">3.5.1.100</ecNumber>
    </submittedName>
</protein>
<reference evidence="4" key="1">
    <citation type="submission" date="2016-12" db="EMBL/GenBank/DDBJ databases">
        <title>Comparative genomics of four Isosphaeraceae planctomycetes: a common pool of plasmids and glycoside hydrolase genes.</title>
        <authorList>
            <person name="Ivanova A."/>
        </authorList>
    </citation>
    <scope>NUCLEOTIDE SEQUENCE [LARGE SCALE GENOMIC DNA]</scope>
    <source>
        <strain evidence="4">PX4</strain>
    </source>
</reference>
<dbReference type="AlphaFoldDB" id="A0A1U7CMC0"/>
<dbReference type="InterPro" id="IPR036526">
    <property type="entry name" value="C-N_Hydrolase_sf"/>
</dbReference>
<dbReference type="EC" id="3.5.1.100" evidence="3"/>
<accession>A0A1U7CMC0</accession>
<proteinExistence type="predicted"/>
<organism evidence="3 4">
    <name type="scientific">Paludisphaera borealis</name>
    <dbReference type="NCBI Taxonomy" id="1387353"/>
    <lineage>
        <taxon>Bacteria</taxon>
        <taxon>Pseudomonadati</taxon>
        <taxon>Planctomycetota</taxon>
        <taxon>Planctomycetia</taxon>
        <taxon>Isosphaerales</taxon>
        <taxon>Isosphaeraceae</taxon>
        <taxon>Paludisphaera</taxon>
    </lineage>
</organism>
<dbReference type="STRING" id="1387353.BSF38_01548"/>
<dbReference type="Proteomes" id="UP000186309">
    <property type="component" value="Chromosome"/>
</dbReference>
<dbReference type="Gene3D" id="3.60.110.10">
    <property type="entry name" value="Carbon-nitrogen hydrolase"/>
    <property type="match status" value="1"/>
</dbReference>
<evidence type="ECO:0000256" key="1">
    <source>
        <dbReference type="ARBA" id="ARBA00022801"/>
    </source>
</evidence>
<evidence type="ECO:0000313" key="3">
    <source>
        <dbReference type="EMBL" id="APW60085.1"/>
    </source>
</evidence>
<dbReference type="SUPFAM" id="SSF56317">
    <property type="entry name" value="Carbon-nitrogen hydrolase"/>
    <property type="match status" value="1"/>
</dbReference>
<dbReference type="PROSITE" id="PS50263">
    <property type="entry name" value="CN_HYDROLASE"/>
    <property type="match status" value="1"/>
</dbReference>
<dbReference type="CDD" id="cd07197">
    <property type="entry name" value="nitrilase"/>
    <property type="match status" value="1"/>
</dbReference>
<dbReference type="GO" id="GO:0016811">
    <property type="term" value="F:hydrolase activity, acting on carbon-nitrogen (but not peptide) bonds, in linear amides"/>
    <property type="evidence" value="ECO:0007669"/>
    <property type="project" value="TreeGrafter"/>
</dbReference>
<dbReference type="Pfam" id="PF00795">
    <property type="entry name" value="CN_hydrolase"/>
    <property type="match status" value="1"/>
</dbReference>
<dbReference type="EMBL" id="CP019082">
    <property type="protein sequence ID" value="APW60085.1"/>
    <property type="molecule type" value="Genomic_DNA"/>
</dbReference>
<dbReference type="RefSeq" id="WP_076350672.1">
    <property type="nucleotide sequence ID" value="NZ_CP019082.1"/>
</dbReference>
<keyword evidence="4" id="KW-1185">Reference proteome</keyword>
<name>A0A1U7CMC0_9BACT</name>
<keyword evidence="1 3" id="KW-0378">Hydrolase</keyword>
<dbReference type="InterPro" id="IPR050345">
    <property type="entry name" value="Aliph_Amidase/BUP"/>
</dbReference>
<dbReference type="KEGG" id="pbor:BSF38_01548"/>
<dbReference type="PANTHER" id="PTHR43674">
    <property type="entry name" value="NITRILASE C965.09-RELATED"/>
    <property type="match status" value="1"/>
</dbReference>
<evidence type="ECO:0000259" key="2">
    <source>
        <dbReference type="PROSITE" id="PS50263"/>
    </source>
</evidence>
<feature type="domain" description="CN hydrolase" evidence="2">
    <location>
        <begin position="5"/>
        <end position="265"/>
    </location>
</feature>